<proteinExistence type="predicted"/>
<organism evidence="2 3">
    <name type="scientific">Hucho hucho</name>
    <name type="common">huchen</name>
    <dbReference type="NCBI Taxonomy" id="62062"/>
    <lineage>
        <taxon>Eukaryota</taxon>
        <taxon>Metazoa</taxon>
        <taxon>Chordata</taxon>
        <taxon>Craniata</taxon>
        <taxon>Vertebrata</taxon>
        <taxon>Euteleostomi</taxon>
        <taxon>Actinopterygii</taxon>
        <taxon>Neopterygii</taxon>
        <taxon>Teleostei</taxon>
        <taxon>Protacanthopterygii</taxon>
        <taxon>Salmoniformes</taxon>
        <taxon>Salmonidae</taxon>
        <taxon>Salmoninae</taxon>
        <taxon>Hucho</taxon>
    </lineage>
</organism>
<dbReference type="GO" id="GO:0031267">
    <property type="term" value="F:small GTPase binding"/>
    <property type="evidence" value="ECO:0007669"/>
    <property type="project" value="TreeGrafter"/>
</dbReference>
<dbReference type="GeneTree" id="ENSGT00940000156521"/>
<accession>A0A4W5PSX2</accession>
<evidence type="ECO:0000313" key="2">
    <source>
        <dbReference type="Ensembl" id="ENSHHUP00000065283.1"/>
    </source>
</evidence>
<evidence type="ECO:0000313" key="3">
    <source>
        <dbReference type="Proteomes" id="UP000314982"/>
    </source>
</evidence>
<reference evidence="2" key="2">
    <citation type="submission" date="2025-08" db="UniProtKB">
        <authorList>
            <consortium name="Ensembl"/>
        </authorList>
    </citation>
    <scope>IDENTIFICATION</scope>
</reference>
<dbReference type="PANTHER" id="PTHR45924">
    <property type="entry name" value="FI17866P1"/>
    <property type="match status" value="1"/>
</dbReference>
<dbReference type="AlphaFoldDB" id="A0A4W5PSX2"/>
<feature type="region of interest" description="Disordered" evidence="1">
    <location>
        <begin position="620"/>
        <end position="641"/>
    </location>
</feature>
<feature type="region of interest" description="Disordered" evidence="1">
    <location>
        <begin position="116"/>
        <end position="184"/>
    </location>
</feature>
<name>A0A4W5PSX2_9TELE</name>
<sequence>MLGSSLGKPKAERPSVQEDQEELCPSDGEDPRPGSPPLQGGTEEEKGEINMDDILMEDDQDEDHCEVVDEKRQMGARMDTSAQEISQMATGEAFTDQVYVKEVLPQNSAPKVVVMEESDENPPLYTEPDALPTLLPRQLETSQTPELEKRKEERYKEGEEKERDCSAHQQDEMNSSSVTNGECSELEEEDGAVRTEPSSILPASVLDQASVIAEHFVSSLSGRGSLVVSEELRSLGCPSPQPGSRSSSNPCLSTMLQEKAQILVNSTPEPPLLLEANTSTPDPRPDHLMEVERQFTLSKQDRILIHKIRRYYEHAEHQDASFSITRRESLSYIPAGLVRHLSRQINVKPQDQAVPGHRRSSPNIRPTFWSAFDLPGIEKEQRTNNTPVLEPQRAADPKPRSQCVNDAPVGDEEEFFRPSSDMVQVWQEMEVNGTLEEPKGSNSTEEIVYSRSHLSRKGGTSRDSPEAEYIEPMRILEESDMGSVSKESPVPLPIITTPDHFSGHESCQNKIPKSWERGGVSSAPLPRTISLCSEVDEDLILQDMEKMKNKVFQLARQYSQRIKNSRPVVRQRNREAEKHLSPKNLPAVYEEKVQKRDWGRANLMLSLNSHEQVVVHELRTPSPAPSLSSGASSRVTSPCPNGPSSPVLTEIFHWPHVQELCSKYTNPRLDLCSSNASPVSRSYSVPERMESCTEGCSTSWSPTGYSSSCNGSTEMNSALTDSPETTSSMAHRGGGSVGKAKPQPPLCRWNSLDHMLGTLPLHELQNLQVPTRSCCLAGQTTLPNENKVIIVERVPGARPVEAGGKERVEEEGAKGKGQLKILKSLDYQYCAKGSPLTSGKNTEGSLVKNLRVKFQNLGSTHEHLKTVKTMPI</sequence>
<dbReference type="GO" id="GO:2000114">
    <property type="term" value="P:regulation of establishment of cell polarity"/>
    <property type="evidence" value="ECO:0007669"/>
    <property type="project" value="TreeGrafter"/>
</dbReference>
<dbReference type="GO" id="GO:0005085">
    <property type="term" value="F:guanyl-nucleotide exchange factor activity"/>
    <property type="evidence" value="ECO:0007669"/>
    <property type="project" value="TreeGrafter"/>
</dbReference>
<feature type="region of interest" description="Disordered" evidence="1">
    <location>
        <begin position="710"/>
        <end position="742"/>
    </location>
</feature>
<protein>
    <submittedName>
        <fullName evidence="2">Uncharacterized protein</fullName>
    </submittedName>
</protein>
<feature type="compositionally biased region" description="Basic and acidic residues" evidence="1">
    <location>
        <begin position="146"/>
        <end position="171"/>
    </location>
</feature>
<dbReference type="Ensembl" id="ENSHHUT00000067493.1">
    <property type="protein sequence ID" value="ENSHHUP00000065283.1"/>
    <property type="gene ID" value="ENSHHUG00000038530.1"/>
</dbReference>
<feature type="compositionally biased region" description="Acidic residues" evidence="1">
    <location>
        <begin position="18"/>
        <end position="28"/>
    </location>
</feature>
<keyword evidence="3" id="KW-1185">Reference proteome</keyword>
<reference evidence="2" key="3">
    <citation type="submission" date="2025-09" db="UniProtKB">
        <authorList>
            <consortium name="Ensembl"/>
        </authorList>
    </citation>
    <scope>IDENTIFICATION</scope>
</reference>
<feature type="region of interest" description="Disordered" evidence="1">
    <location>
        <begin position="1"/>
        <end position="63"/>
    </location>
</feature>
<feature type="compositionally biased region" description="Acidic residues" evidence="1">
    <location>
        <begin position="50"/>
        <end position="63"/>
    </location>
</feature>
<dbReference type="STRING" id="62062.ENSHHUP00000065283"/>
<evidence type="ECO:0000256" key="1">
    <source>
        <dbReference type="SAM" id="MobiDB-lite"/>
    </source>
</evidence>
<dbReference type="PANTHER" id="PTHR45924:SF4">
    <property type="entry name" value="PLECKSTRIN HOMOLOGY DOMAIN-CONTAINING FAMILY G MEMBER 3"/>
    <property type="match status" value="1"/>
</dbReference>
<feature type="region of interest" description="Disordered" evidence="1">
    <location>
        <begin position="435"/>
        <end position="466"/>
    </location>
</feature>
<reference evidence="3" key="1">
    <citation type="submission" date="2018-06" db="EMBL/GenBank/DDBJ databases">
        <title>Genome assembly of Danube salmon.</title>
        <authorList>
            <person name="Macqueen D.J."/>
            <person name="Gundappa M.K."/>
        </authorList>
    </citation>
    <scope>NUCLEOTIDE SEQUENCE [LARGE SCALE GENOMIC DNA]</scope>
</reference>
<feature type="compositionally biased region" description="Polar residues" evidence="1">
    <location>
        <begin position="710"/>
        <end position="729"/>
    </location>
</feature>
<dbReference type="Proteomes" id="UP000314982">
    <property type="component" value="Unassembled WGS sequence"/>
</dbReference>
<feature type="region of interest" description="Disordered" evidence="1">
    <location>
        <begin position="375"/>
        <end position="403"/>
    </location>
</feature>
<feature type="compositionally biased region" description="Polar residues" evidence="1">
    <location>
        <begin position="172"/>
        <end position="182"/>
    </location>
</feature>